<feature type="repeat" description="ANK" evidence="3">
    <location>
        <begin position="37"/>
        <end position="69"/>
    </location>
</feature>
<evidence type="ECO:0000259" key="4">
    <source>
        <dbReference type="PROSITE" id="PS50105"/>
    </source>
</evidence>
<dbReference type="EMBL" id="CAJZBQ010000030">
    <property type="protein sequence ID" value="CAG9322107.1"/>
    <property type="molecule type" value="Genomic_DNA"/>
</dbReference>
<keyword evidence="2 3" id="KW-0040">ANK repeat</keyword>
<dbReference type="Pfam" id="PF07647">
    <property type="entry name" value="SAM_2"/>
    <property type="match status" value="1"/>
</dbReference>
<sequence>MSNLDEIQKACRLGDVELLKKSLIQSPELINELDPKLGWAPLYRTVICGHFEASEFLLNKGANPNIQNRLGEAPLHQAADSNQLKIAQFLLKFKADPNIQQNDGDTPLHHCCVKGHLKMAQLLLKHKANPNIQNISFGKTPLHYAAENNFLPIVQALISYNANKDIKDRNEKKPIQYAQNLEIIQALSEEIEVIDKNEIFSEDIPPVKFLVPEVPAAECREAIAESTEELVEFSSENCGKQLESEVILSVKSESLLEPESERVSLQSNFMVTDRNFSFGGDLNKNMLYKWLVSNRLEPLFQAFLHNGYEDLDFIRQIMRSAEPLTLKHLEMMGIKKPGHRVRILALLEDEILRMRKSLAEPSNFNCCAAPIGSQVISSTYHGKNLENWLEELSLGFLIRNFRDSGYDDLDHIWMLMNSNYPITEDVLKNDIKIDKLGYRHRILAKLKEEVNLKRRRPVAQCGLKIEKETQSLACEMCRII</sequence>
<comment type="caution">
    <text evidence="5">The sequence shown here is derived from an EMBL/GenBank/DDBJ whole genome shotgun (WGS) entry which is preliminary data.</text>
</comment>
<dbReference type="InterPro" id="IPR013761">
    <property type="entry name" value="SAM/pointed_sf"/>
</dbReference>
<reference evidence="5" key="1">
    <citation type="submission" date="2021-09" db="EMBL/GenBank/DDBJ databases">
        <authorList>
            <consortium name="AG Swart"/>
            <person name="Singh M."/>
            <person name="Singh A."/>
            <person name="Seah K."/>
            <person name="Emmerich C."/>
        </authorList>
    </citation>
    <scope>NUCLEOTIDE SEQUENCE</scope>
    <source>
        <strain evidence="5">ATCC30299</strain>
    </source>
</reference>
<feature type="domain" description="SAM" evidence="4">
    <location>
        <begin position="380"/>
        <end position="452"/>
    </location>
</feature>
<feature type="repeat" description="ANK" evidence="3">
    <location>
        <begin position="137"/>
        <end position="169"/>
    </location>
</feature>
<dbReference type="Gene3D" id="1.10.150.50">
    <property type="entry name" value="Transcription Factor, Ets-1"/>
    <property type="match status" value="2"/>
</dbReference>
<proteinExistence type="predicted"/>
<accession>A0AAU9J9M5</accession>
<dbReference type="InterPro" id="IPR036770">
    <property type="entry name" value="Ankyrin_rpt-contain_sf"/>
</dbReference>
<dbReference type="SUPFAM" id="SSF48403">
    <property type="entry name" value="Ankyrin repeat"/>
    <property type="match status" value="1"/>
</dbReference>
<evidence type="ECO:0000256" key="2">
    <source>
        <dbReference type="ARBA" id="ARBA00023043"/>
    </source>
</evidence>
<name>A0AAU9J9M5_9CILI</name>
<protein>
    <recommendedName>
        <fullName evidence="4">SAM domain-containing protein</fullName>
    </recommendedName>
</protein>
<evidence type="ECO:0000313" key="6">
    <source>
        <dbReference type="Proteomes" id="UP001162131"/>
    </source>
</evidence>
<gene>
    <name evidence="5" type="ORF">BSTOLATCC_MIC30487</name>
</gene>
<dbReference type="PROSITE" id="PS50088">
    <property type="entry name" value="ANK_REPEAT"/>
    <property type="match status" value="4"/>
</dbReference>
<dbReference type="PANTHER" id="PTHR24201">
    <property type="entry name" value="ANK_REP_REGION DOMAIN-CONTAINING PROTEIN"/>
    <property type="match status" value="1"/>
</dbReference>
<dbReference type="InterPro" id="IPR050776">
    <property type="entry name" value="Ank_Repeat/CDKN_Inhibitor"/>
</dbReference>
<dbReference type="SMART" id="SM00248">
    <property type="entry name" value="ANK"/>
    <property type="match status" value="4"/>
</dbReference>
<organism evidence="5 6">
    <name type="scientific">Blepharisma stoltei</name>
    <dbReference type="NCBI Taxonomy" id="1481888"/>
    <lineage>
        <taxon>Eukaryota</taxon>
        <taxon>Sar</taxon>
        <taxon>Alveolata</taxon>
        <taxon>Ciliophora</taxon>
        <taxon>Postciliodesmatophora</taxon>
        <taxon>Heterotrichea</taxon>
        <taxon>Heterotrichida</taxon>
        <taxon>Blepharismidae</taxon>
        <taxon>Blepharisma</taxon>
    </lineage>
</organism>
<evidence type="ECO:0000256" key="3">
    <source>
        <dbReference type="PROSITE-ProRule" id="PRU00023"/>
    </source>
</evidence>
<dbReference type="Pfam" id="PF12796">
    <property type="entry name" value="Ank_2"/>
    <property type="match status" value="1"/>
</dbReference>
<keyword evidence="1" id="KW-0677">Repeat</keyword>
<dbReference type="Gene3D" id="1.25.40.20">
    <property type="entry name" value="Ankyrin repeat-containing domain"/>
    <property type="match status" value="2"/>
</dbReference>
<dbReference type="PROSITE" id="PS50297">
    <property type="entry name" value="ANK_REP_REGION"/>
    <property type="match status" value="4"/>
</dbReference>
<feature type="repeat" description="ANK" evidence="3">
    <location>
        <begin position="103"/>
        <end position="135"/>
    </location>
</feature>
<dbReference type="Pfam" id="PF13637">
    <property type="entry name" value="Ank_4"/>
    <property type="match status" value="1"/>
</dbReference>
<dbReference type="SUPFAM" id="SSF47769">
    <property type="entry name" value="SAM/Pointed domain"/>
    <property type="match status" value="2"/>
</dbReference>
<evidence type="ECO:0000256" key="1">
    <source>
        <dbReference type="ARBA" id="ARBA00022737"/>
    </source>
</evidence>
<dbReference type="PROSITE" id="PS50105">
    <property type="entry name" value="SAM_DOMAIN"/>
    <property type="match status" value="1"/>
</dbReference>
<dbReference type="Pfam" id="PF00536">
    <property type="entry name" value="SAM_1"/>
    <property type="match status" value="1"/>
</dbReference>
<keyword evidence="6" id="KW-1185">Reference proteome</keyword>
<feature type="repeat" description="ANK" evidence="3">
    <location>
        <begin position="70"/>
        <end position="102"/>
    </location>
</feature>
<dbReference type="SMART" id="SM00454">
    <property type="entry name" value="SAM"/>
    <property type="match status" value="2"/>
</dbReference>
<dbReference type="InterPro" id="IPR002110">
    <property type="entry name" value="Ankyrin_rpt"/>
</dbReference>
<evidence type="ECO:0000313" key="5">
    <source>
        <dbReference type="EMBL" id="CAG9322107.1"/>
    </source>
</evidence>
<dbReference type="Proteomes" id="UP001162131">
    <property type="component" value="Unassembled WGS sequence"/>
</dbReference>
<dbReference type="AlphaFoldDB" id="A0AAU9J9M5"/>
<dbReference type="InterPro" id="IPR001660">
    <property type="entry name" value="SAM"/>
</dbReference>